<comment type="caution">
    <text evidence="4">The sequence shown here is derived from an EMBL/GenBank/DDBJ whole genome shotgun (WGS) entry which is preliminary data.</text>
</comment>
<dbReference type="PROSITE" id="PS00622">
    <property type="entry name" value="HTH_LUXR_1"/>
    <property type="match status" value="1"/>
</dbReference>
<dbReference type="GO" id="GO:0006355">
    <property type="term" value="P:regulation of DNA-templated transcription"/>
    <property type="evidence" value="ECO:0007669"/>
    <property type="project" value="InterPro"/>
</dbReference>
<evidence type="ECO:0000256" key="1">
    <source>
        <dbReference type="ARBA" id="ARBA00022741"/>
    </source>
</evidence>
<dbReference type="AlphaFoldDB" id="A0A5D4JQB5"/>
<dbReference type="GO" id="GO:0005524">
    <property type="term" value="F:ATP binding"/>
    <property type="evidence" value="ECO:0007669"/>
    <property type="project" value="UniProtKB-KW"/>
</dbReference>
<dbReference type="EMBL" id="VSZQ01000003">
    <property type="protein sequence ID" value="TYR66410.1"/>
    <property type="molecule type" value="Genomic_DNA"/>
</dbReference>
<dbReference type="SUPFAM" id="SSF46894">
    <property type="entry name" value="C-terminal effector domain of the bipartite response regulators"/>
    <property type="match status" value="1"/>
</dbReference>
<dbReference type="CDD" id="cd06170">
    <property type="entry name" value="LuxR_C_like"/>
    <property type="match status" value="1"/>
</dbReference>
<dbReference type="GO" id="GO:0003677">
    <property type="term" value="F:DNA binding"/>
    <property type="evidence" value="ECO:0007669"/>
    <property type="project" value="InterPro"/>
</dbReference>
<dbReference type="RefSeq" id="WP_109196038.1">
    <property type="nucleotide sequence ID" value="NZ_VSZQ01000003.1"/>
</dbReference>
<sequence length="930" mass="99991">MGLIERDQQTRYLQGLVDESRGKRGQVALIEGPTGSGKSELLHALTADATEAGMLTLHAACSPAERTLPFGALSQLFHSVALPADVEARVAALLEAGAALPGADPAAPEAADPELYRVLHQLCLILLKLAGETPLLIGIDDVQHIDVSSQRCLLYLARRLTSARILVVLTIKADLPPSRSSFRGDLLRLPHFHRVGLAPLSNDGVARYLARHLGEETAHRLGPEFFEASGGNLLLLQALVEDHRLSGGVRVQGYGLALVNHLYRGEAQILGTAQALAVLGDGATPAELARLAGTDAVAVTGALHAMTTAGLLTDGFFRHAVAQLAVVNDLSTEERSSLHRVAAHLLHDQDAGATRIAHHLVEAGSADAPWAVGALLEAAEQWLLGGNLRAAVQGLELAHEAPGACETERAAIRARLARAEWQNNPSSAARHLGHLVTAAGAGCLDRRDEVAVVRQLVWHGRVDEAHDVLDRMRAAEPDATELSDLDVWLAGTHPALAPRGLPLPAAGDGPQRNPLVTPATDPWLRSAAALSGHLVRGRNRDAAARGEQALRDLRLSRRTSWADEAALLALLTLVYADRPASAVEWCSRSQADSGVAWSPVRRAVFAAARAEGAVRLGDLPEAVRQAQTALTHLAPRAWGVAVGLPLGSLVLAATRTGDYDLAARHLAWPVPEAMLRSRYGLHYLYARGHHYLAVNHTHAALADFLSCGELMRGWGLDAAGIVPWRTGAAEAWLQLGNKDQARRMVHDQLARPGTDSSRTRGLALRLLAAVSPVGRRPQLLAEAMDLAEEYNDRYEQARVLADLGRSHYALAQSQRARMVLRRARHMASMCEAVPLEQELLSVPGDLHSAAEMPEEPEVIATLTDSEHRVASLAVVGYTNREIADKLYVTPSTVEQHLTRVFRKLGVKRRRDLPADLAAVVTEMGRRRSVS</sequence>
<organism evidence="4 5">
    <name type="scientific">Streptomyces parvus</name>
    <dbReference type="NCBI Taxonomy" id="66428"/>
    <lineage>
        <taxon>Bacteria</taxon>
        <taxon>Bacillati</taxon>
        <taxon>Actinomycetota</taxon>
        <taxon>Actinomycetes</taxon>
        <taxon>Kitasatosporales</taxon>
        <taxon>Streptomycetaceae</taxon>
        <taxon>Streptomyces</taxon>
    </lineage>
</organism>
<keyword evidence="1" id="KW-0547">Nucleotide-binding</keyword>
<dbReference type="GO" id="GO:0004016">
    <property type="term" value="F:adenylate cyclase activity"/>
    <property type="evidence" value="ECO:0007669"/>
    <property type="project" value="TreeGrafter"/>
</dbReference>
<dbReference type="Pfam" id="PF00196">
    <property type="entry name" value="GerE"/>
    <property type="match status" value="1"/>
</dbReference>
<dbReference type="PRINTS" id="PR00038">
    <property type="entry name" value="HTHLUXR"/>
</dbReference>
<dbReference type="GO" id="GO:0005737">
    <property type="term" value="C:cytoplasm"/>
    <property type="evidence" value="ECO:0007669"/>
    <property type="project" value="TreeGrafter"/>
</dbReference>
<protein>
    <submittedName>
        <fullName evidence="4">AAA family ATPase</fullName>
    </submittedName>
</protein>
<dbReference type="InterPro" id="IPR027417">
    <property type="entry name" value="P-loop_NTPase"/>
</dbReference>
<dbReference type="InterPro" id="IPR041664">
    <property type="entry name" value="AAA_16"/>
</dbReference>
<dbReference type="InterPro" id="IPR036388">
    <property type="entry name" value="WH-like_DNA-bd_sf"/>
</dbReference>
<dbReference type="Pfam" id="PF13191">
    <property type="entry name" value="AAA_16"/>
    <property type="match status" value="1"/>
</dbReference>
<evidence type="ECO:0000259" key="3">
    <source>
        <dbReference type="PROSITE" id="PS50043"/>
    </source>
</evidence>
<evidence type="ECO:0000313" key="4">
    <source>
        <dbReference type="EMBL" id="TYR66410.1"/>
    </source>
</evidence>
<dbReference type="SUPFAM" id="SSF52540">
    <property type="entry name" value="P-loop containing nucleoside triphosphate hydrolases"/>
    <property type="match status" value="1"/>
</dbReference>
<dbReference type="Gene3D" id="1.10.10.10">
    <property type="entry name" value="Winged helix-like DNA-binding domain superfamily/Winged helix DNA-binding domain"/>
    <property type="match status" value="1"/>
</dbReference>
<feature type="domain" description="HTH luxR-type" evidence="3">
    <location>
        <begin position="855"/>
        <end position="924"/>
    </location>
</feature>
<keyword evidence="2" id="KW-0067">ATP-binding</keyword>
<dbReference type="Gene3D" id="1.25.40.10">
    <property type="entry name" value="Tetratricopeptide repeat domain"/>
    <property type="match status" value="1"/>
</dbReference>
<gene>
    <name evidence="4" type="ORF">FY004_01030</name>
</gene>
<dbReference type="PROSITE" id="PS50043">
    <property type="entry name" value="HTH_LUXR_2"/>
    <property type="match status" value="1"/>
</dbReference>
<keyword evidence="5" id="KW-1185">Reference proteome</keyword>
<dbReference type="Proteomes" id="UP000323242">
    <property type="component" value="Unassembled WGS sequence"/>
</dbReference>
<dbReference type="PANTHER" id="PTHR16305">
    <property type="entry name" value="TESTICULAR SOLUBLE ADENYLYL CYCLASE"/>
    <property type="match status" value="1"/>
</dbReference>
<dbReference type="InterPro" id="IPR000792">
    <property type="entry name" value="Tscrpt_reg_LuxR_C"/>
</dbReference>
<dbReference type="SMART" id="SM00421">
    <property type="entry name" value="HTH_LUXR"/>
    <property type="match status" value="1"/>
</dbReference>
<dbReference type="PANTHER" id="PTHR16305:SF35">
    <property type="entry name" value="TRANSCRIPTIONAL ACTIVATOR DOMAIN"/>
    <property type="match status" value="1"/>
</dbReference>
<evidence type="ECO:0000256" key="2">
    <source>
        <dbReference type="ARBA" id="ARBA00022840"/>
    </source>
</evidence>
<dbReference type="InterPro" id="IPR011990">
    <property type="entry name" value="TPR-like_helical_dom_sf"/>
</dbReference>
<name>A0A5D4JQB5_9ACTN</name>
<dbReference type="InterPro" id="IPR016032">
    <property type="entry name" value="Sig_transdc_resp-reg_C-effctor"/>
</dbReference>
<reference evidence="4 5" key="1">
    <citation type="submission" date="2019-08" db="EMBL/GenBank/DDBJ databases">
        <title>Draft genome for granaticin producer strain Streptomyces parvus C05.</title>
        <authorList>
            <person name="Gonzalez-Pimentel J.L."/>
        </authorList>
    </citation>
    <scope>NUCLEOTIDE SEQUENCE [LARGE SCALE GENOMIC DNA]</scope>
    <source>
        <strain evidence="4 5">C05</strain>
    </source>
</reference>
<accession>A0A5D4JQB5</accession>
<proteinExistence type="predicted"/>
<evidence type="ECO:0000313" key="5">
    <source>
        <dbReference type="Proteomes" id="UP000323242"/>
    </source>
</evidence>